<gene>
    <name evidence="3" type="ORF">EAI_14156</name>
</gene>
<dbReference type="Proteomes" id="UP000008237">
    <property type="component" value="Unassembled WGS sequence"/>
</dbReference>
<dbReference type="OMA" id="HLKCLVC"/>
<dbReference type="InParanoid" id="E2BUS3"/>
<dbReference type="FunCoup" id="E2BUS3">
    <property type="interactions" value="1295"/>
</dbReference>
<protein>
    <submittedName>
        <fullName evidence="3">Protein canopy-like protein 2</fullName>
    </submittedName>
</protein>
<evidence type="ECO:0000313" key="4">
    <source>
        <dbReference type="Proteomes" id="UP000008237"/>
    </source>
</evidence>
<reference evidence="3 4" key="1">
    <citation type="journal article" date="2010" name="Science">
        <title>Genomic comparison of the ants Camponotus floridanus and Harpegnathos saltator.</title>
        <authorList>
            <person name="Bonasio R."/>
            <person name="Zhang G."/>
            <person name="Ye C."/>
            <person name="Mutti N.S."/>
            <person name="Fang X."/>
            <person name="Qin N."/>
            <person name="Donahue G."/>
            <person name="Yang P."/>
            <person name="Li Q."/>
            <person name="Li C."/>
            <person name="Zhang P."/>
            <person name="Huang Z."/>
            <person name="Berger S.L."/>
            <person name="Reinberg D."/>
            <person name="Wang J."/>
            <person name="Liebig J."/>
        </authorList>
    </citation>
    <scope>NUCLEOTIDE SEQUENCE [LARGE SCALE GENOMIC DNA]</scope>
    <source>
        <strain evidence="3 4">R22 G/1</strain>
    </source>
</reference>
<dbReference type="EMBL" id="GL450746">
    <property type="protein sequence ID" value="EFN80546.1"/>
    <property type="molecule type" value="Genomic_DNA"/>
</dbReference>
<evidence type="ECO:0000313" key="3">
    <source>
        <dbReference type="EMBL" id="EFN80546.1"/>
    </source>
</evidence>
<dbReference type="GO" id="GO:0005783">
    <property type="term" value="C:endoplasmic reticulum"/>
    <property type="evidence" value="ECO:0007669"/>
    <property type="project" value="TreeGrafter"/>
</dbReference>
<dbReference type="Pfam" id="PF11938">
    <property type="entry name" value="DUF3456"/>
    <property type="match status" value="1"/>
</dbReference>
<dbReference type="STRING" id="610380.E2BUS3"/>
<accession>E2BUS3</accession>
<feature type="domain" description="DUF3456" evidence="2">
    <location>
        <begin position="37"/>
        <end position="179"/>
    </location>
</feature>
<dbReference type="OrthoDB" id="192915at2759"/>
<proteinExistence type="inferred from homology"/>
<dbReference type="InterPro" id="IPR042415">
    <property type="entry name" value="CNPY"/>
</dbReference>
<dbReference type="PANTHER" id="PTHR13341:SF2">
    <property type="entry name" value="PROTEIN SEELE"/>
    <property type="match status" value="1"/>
</dbReference>
<dbReference type="PANTHER" id="PTHR13341">
    <property type="entry name" value="MIR-INTERACTING SAPOSIN-LIKE PROTEIN"/>
    <property type="match status" value="1"/>
</dbReference>
<organism evidence="4">
    <name type="scientific">Harpegnathos saltator</name>
    <name type="common">Jerdon's jumping ant</name>
    <dbReference type="NCBI Taxonomy" id="610380"/>
    <lineage>
        <taxon>Eukaryota</taxon>
        <taxon>Metazoa</taxon>
        <taxon>Ecdysozoa</taxon>
        <taxon>Arthropoda</taxon>
        <taxon>Hexapoda</taxon>
        <taxon>Insecta</taxon>
        <taxon>Pterygota</taxon>
        <taxon>Neoptera</taxon>
        <taxon>Endopterygota</taxon>
        <taxon>Hymenoptera</taxon>
        <taxon>Apocrita</taxon>
        <taxon>Aculeata</taxon>
        <taxon>Formicoidea</taxon>
        <taxon>Formicidae</taxon>
        <taxon>Ponerinae</taxon>
        <taxon>Ponerini</taxon>
        <taxon>Harpegnathos</taxon>
    </lineage>
</organism>
<evidence type="ECO:0000259" key="2">
    <source>
        <dbReference type="Pfam" id="PF11938"/>
    </source>
</evidence>
<sequence length="203" mass="23181">MRNSSAKQPGYSTEELCLTGSFTWSKRRRIEAVPGIVCRATMDEMEAAVSKLNPRVLVDAGNYKMDAQGNTVQKKVPLRKSQVHISDIVDDICSKMKDYVRGIKKYNKKLTIFNIVLPSGGMNPEMSKVDLIHDGDLNKSLEFYCHLVVEQLEDDIISLYVNDVENKKEKLCTEHSHICDNYPEEPFDDNDINSFFQVKDKEL</sequence>
<keyword evidence="4" id="KW-1185">Reference proteome</keyword>
<comment type="similarity">
    <text evidence="1">Belongs to the canopy family.</text>
</comment>
<dbReference type="InterPro" id="IPR021852">
    <property type="entry name" value="DUF3456"/>
</dbReference>
<name>E2BUS3_HARSA</name>
<evidence type="ECO:0000256" key="1">
    <source>
        <dbReference type="ARBA" id="ARBA00007285"/>
    </source>
</evidence>
<dbReference type="AlphaFoldDB" id="E2BUS3"/>